<organism evidence="2 3">
    <name type="scientific">Aquimarina hainanensis</name>
    <dbReference type="NCBI Taxonomy" id="1578017"/>
    <lineage>
        <taxon>Bacteria</taxon>
        <taxon>Pseudomonadati</taxon>
        <taxon>Bacteroidota</taxon>
        <taxon>Flavobacteriia</taxon>
        <taxon>Flavobacteriales</taxon>
        <taxon>Flavobacteriaceae</taxon>
        <taxon>Aquimarina</taxon>
    </lineage>
</organism>
<name>A0ABW5N8L1_9FLAO</name>
<evidence type="ECO:0008006" key="4">
    <source>
        <dbReference type="Google" id="ProtNLM"/>
    </source>
</evidence>
<dbReference type="Proteomes" id="UP001597459">
    <property type="component" value="Unassembled WGS sequence"/>
</dbReference>
<evidence type="ECO:0000256" key="1">
    <source>
        <dbReference type="SAM" id="Phobius"/>
    </source>
</evidence>
<dbReference type="EMBL" id="JBHULX010000017">
    <property type="protein sequence ID" value="MFD2591239.1"/>
    <property type="molecule type" value="Genomic_DNA"/>
</dbReference>
<evidence type="ECO:0000313" key="2">
    <source>
        <dbReference type="EMBL" id="MFD2591239.1"/>
    </source>
</evidence>
<feature type="transmembrane region" description="Helical" evidence="1">
    <location>
        <begin position="52"/>
        <end position="69"/>
    </location>
</feature>
<feature type="transmembrane region" description="Helical" evidence="1">
    <location>
        <begin position="12"/>
        <end position="32"/>
    </location>
</feature>
<gene>
    <name evidence="2" type="ORF">ACFSTE_10425</name>
</gene>
<keyword evidence="1" id="KW-0812">Transmembrane</keyword>
<reference evidence="3" key="1">
    <citation type="journal article" date="2019" name="Int. J. Syst. Evol. Microbiol.">
        <title>The Global Catalogue of Microorganisms (GCM) 10K type strain sequencing project: providing services to taxonomists for standard genome sequencing and annotation.</title>
        <authorList>
            <consortium name="The Broad Institute Genomics Platform"/>
            <consortium name="The Broad Institute Genome Sequencing Center for Infectious Disease"/>
            <person name="Wu L."/>
            <person name="Ma J."/>
        </authorList>
    </citation>
    <scope>NUCLEOTIDE SEQUENCE [LARGE SCALE GENOMIC DNA]</scope>
    <source>
        <strain evidence="3">KCTC 42423</strain>
    </source>
</reference>
<accession>A0ABW5N8L1</accession>
<evidence type="ECO:0000313" key="3">
    <source>
        <dbReference type="Proteomes" id="UP001597459"/>
    </source>
</evidence>
<keyword evidence="1" id="KW-1133">Transmembrane helix</keyword>
<protein>
    <recommendedName>
        <fullName evidence="4">PH domain-containing protein</fullName>
    </recommendedName>
</protein>
<keyword evidence="3" id="KW-1185">Reference proteome</keyword>
<comment type="caution">
    <text evidence="2">The sequence shown here is derived from an EMBL/GenBank/DDBJ whole genome shotgun (WGS) entry which is preliminary data.</text>
</comment>
<keyword evidence="1" id="KW-0472">Membrane</keyword>
<proteinExistence type="predicted"/>
<dbReference type="RefSeq" id="WP_176029231.1">
    <property type="nucleotide sequence ID" value="NZ_JBHSJV010000001.1"/>
</dbReference>
<sequence>MTYLIKKGAPRTMYIFILTGVFLIIAFGYKSYNSLADDQFITEFPGDWDKPLGIVIGFFLLIRSTSFIPKARKLFISITPDKIVYRTKNTDAIRTVLLPDIKKTHATADTVFFKTNNEKTHAIDLSQVREEERKKAIRNSLLEAGNRK</sequence>